<accession>A0A0R1W6E2</accession>
<dbReference type="InterPro" id="IPR001962">
    <property type="entry name" value="Asn_synthase"/>
</dbReference>
<dbReference type="RefSeq" id="WP_010622117.1">
    <property type="nucleotide sequence ID" value="NZ_AZGF01000003.1"/>
</dbReference>
<feature type="site" description="Important for beta-aspartyl-AMP intermediate formation" evidence="10">
    <location>
        <position position="363"/>
    </location>
</feature>
<evidence type="ECO:0000256" key="2">
    <source>
        <dbReference type="ARBA" id="ARBA00005752"/>
    </source>
</evidence>
<evidence type="ECO:0000256" key="4">
    <source>
        <dbReference type="ARBA" id="ARBA00022741"/>
    </source>
</evidence>
<dbReference type="CDD" id="cd01991">
    <property type="entry name" value="Asn_synthase_B_C"/>
    <property type="match status" value="1"/>
</dbReference>
<dbReference type="PROSITE" id="PS51278">
    <property type="entry name" value="GATASE_TYPE_2"/>
    <property type="match status" value="1"/>
</dbReference>
<evidence type="ECO:0000256" key="10">
    <source>
        <dbReference type="PIRSR" id="PIRSR001589-3"/>
    </source>
</evidence>
<dbReference type="CDD" id="cd00712">
    <property type="entry name" value="AsnB"/>
    <property type="match status" value="1"/>
</dbReference>
<evidence type="ECO:0000313" key="12">
    <source>
        <dbReference type="EMBL" id="KRM13133.1"/>
    </source>
</evidence>
<comment type="caution">
    <text evidence="12">The sequence shown here is derived from an EMBL/GenBank/DDBJ whole genome shotgun (WGS) entry which is preliminary data.</text>
</comment>
<evidence type="ECO:0000259" key="11">
    <source>
        <dbReference type="PROSITE" id="PS51278"/>
    </source>
</evidence>
<dbReference type="GO" id="GO:0006529">
    <property type="term" value="P:asparagine biosynthetic process"/>
    <property type="evidence" value="ECO:0007669"/>
    <property type="project" value="UniProtKB-KW"/>
</dbReference>
<dbReference type="InterPro" id="IPR017932">
    <property type="entry name" value="GATase_2_dom"/>
</dbReference>
<dbReference type="eggNOG" id="COG0367">
    <property type="taxonomic scope" value="Bacteria"/>
</dbReference>
<comment type="pathway">
    <text evidence="1">Amino-acid biosynthesis; L-asparagine biosynthesis; L-asparagine from L-aspartate (L-Gln route): step 1/1.</text>
</comment>
<dbReference type="InterPro" id="IPR033738">
    <property type="entry name" value="AsnB_N"/>
</dbReference>
<evidence type="ECO:0000256" key="9">
    <source>
        <dbReference type="PIRSR" id="PIRSR001589-2"/>
    </source>
</evidence>
<dbReference type="PANTHER" id="PTHR43284">
    <property type="entry name" value="ASPARAGINE SYNTHETASE (GLUTAMINE-HYDROLYZING)"/>
    <property type="match status" value="1"/>
</dbReference>
<organism evidence="12 13">
    <name type="scientific">Paucilactobacillus suebicus DSM 5007 = KCTC 3549</name>
    <dbReference type="NCBI Taxonomy" id="1423807"/>
    <lineage>
        <taxon>Bacteria</taxon>
        <taxon>Bacillati</taxon>
        <taxon>Bacillota</taxon>
        <taxon>Bacilli</taxon>
        <taxon>Lactobacillales</taxon>
        <taxon>Lactobacillaceae</taxon>
        <taxon>Paucilactobacillus</taxon>
    </lineage>
</organism>
<dbReference type="NCBIfam" id="TIGR01536">
    <property type="entry name" value="asn_synth_AEB"/>
    <property type="match status" value="1"/>
</dbReference>
<keyword evidence="13" id="KW-1185">Reference proteome</keyword>
<evidence type="ECO:0000256" key="1">
    <source>
        <dbReference type="ARBA" id="ARBA00005187"/>
    </source>
</evidence>
<feature type="binding site" evidence="9">
    <location>
        <position position="288"/>
    </location>
    <ligand>
        <name>ATP</name>
        <dbReference type="ChEBI" id="CHEBI:30616"/>
    </ligand>
</feature>
<dbReference type="GO" id="GO:0004066">
    <property type="term" value="F:asparagine synthase (glutamine-hydrolyzing) activity"/>
    <property type="evidence" value="ECO:0007669"/>
    <property type="project" value="UniProtKB-EC"/>
</dbReference>
<evidence type="ECO:0000256" key="8">
    <source>
        <dbReference type="ARBA" id="ARBA00048741"/>
    </source>
</evidence>
<dbReference type="InterPro" id="IPR029055">
    <property type="entry name" value="Ntn_hydrolases_N"/>
</dbReference>
<name>A0A0R1W6E2_9LACO</name>
<feature type="domain" description="Glutamine amidotransferase type-2" evidence="11">
    <location>
        <begin position="2"/>
        <end position="213"/>
    </location>
</feature>
<gene>
    <name evidence="12" type="ORF">FD16_GL001277</name>
</gene>
<evidence type="ECO:0000256" key="3">
    <source>
        <dbReference type="ARBA" id="ARBA00012737"/>
    </source>
</evidence>
<dbReference type="Pfam" id="PF13537">
    <property type="entry name" value="GATase_7"/>
    <property type="match status" value="1"/>
</dbReference>
<evidence type="ECO:0000313" key="13">
    <source>
        <dbReference type="Proteomes" id="UP000051820"/>
    </source>
</evidence>
<dbReference type="AlphaFoldDB" id="A0A0R1W6E2"/>
<dbReference type="SUPFAM" id="SSF52402">
    <property type="entry name" value="Adenine nucleotide alpha hydrolases-like"/>
    <property type="match status" value="1"/>
</dbReference>
<dbReference type="Gene3D" id="3.60.20.10">
    <property type="entry name" value="Glutamine Phosphoribosylpyrophosphate, subunit 1, domain 1"/>
    <property type="match status" value="1"/>
</dbReference>
<dbReference type="InterPro" id="IPR051786">
    <property type="entry name" value="ASN_synthetase/amidase"/>
</dbReference>
<dbReference type="EC" id="6.3.5.4" evidence="3"/>
<dbReference type="Gene3D" id="3.40.50.620">
    <property type="entry name" value="HUPs"/>
    <property type="match status" value="1"/>
</dbReference>
<dbReference type="EMBL" id="AZGF01000003">
    <property type="protein sequence ID" value="KRM13133.1"/>
    <property type="molecule type" value="Genomic_DNA"/>
</dbReference>
<dbReference type="Pfam" id="PF00733">
    <property type="entry name" value="Asn_synthase"/>
    <property type="match status" value="1"/>
</dbReference>
<protein>
    <recommendedName>
        <fullName evidence="3">asparagine synthase (glutamine-hydrolyzing)</fullName>
        <ecNumber evidence="3">6.3.5.4</ecNumber>
    </recommendedName>
</protein>
<feature type="binding site" evidence="9">
    <location>
        <begin position="361"/>
        <end position="362"/>
    </location>
    <ligand>
        <name>ATP</name>
        <dbReference type="ChEBI" id="CHEBI:30616"/>
    </ligand>
</feature>
<evidence type="ECO:0000256" key="5">
    <source>
        <dbReference type="ARBA" id="ARBA00022840"/>
    </source>
</evidence>
<proteinExistence type="inferred from homology"/>
<comment type="catalytic activity">
    <reaction evidence="8">
        <text>L-aspartate + L-glutamine + ATP + H2O = L-asparagine + L-glutamate + AMP + diphosphate + H(+)</text>
        <dbReference type="Rhea" id="RHEA:12228"/>
        <dbReference type="ChEBI" id="CHEBI:15377"/>
        <dbReference type="ChEBI" id="CHEBI:15378"/>
        <dbReference type="ChEBI" id="CHEBI:29985"/>
        <dbReference type="ChEBI" id="CHEBI:29991"/>
        <dbReference type="ChEBI" id="CHEBI:30616"/>
        <dbReference type="ChEBI" id="CHEBI:33019"/>
        <dbReference type="ChEBI" id="CHEBI:58048"/>
        <dbReference type="ChEBI" id="CHEBI:58359"/>
        <dbReference type="ChEBI" id="CHEBI:456215"/>
        <dbReference type="EC" id="6.3.5.4"/>
    </reaction>
</comment>
<feature type="binding site" evidence="9">
    <location>
        <position position="101"/>
    </location>
    <ligand>
        <name>L-glutamine</name>
        <dbReference type="ChEBI" id="CHEBI:58359"/>
    </ligand>
</feature>
<keyword evidence="6" id="KW-0061">Asparagine biosynthesis</keyword>
<evidence type="ECO:0000256" key="7">
    <source>
        <dbReference type="ARBA" id="ARBA00022962"/>
    </source>
</evidence>
<keyword evidence="7" id="KW-0315">Glutamine amidotransferase</keyword>
<dbReference type="PIRSF" id="PIRSF001589">
    <property type="entry name" value="Asn_synthetase_glu-h"/>
    <property type="match status" value="1"/>
</dbReference>
<dbReference type="InterPro" id="IPR014729">
    <property type="entry name" value="Rossmann-like_a/b/a_fold"/>
</dbReference>
<dbReference type="SUPFAM" id="SSF56235">
    <property type="entry name" value="N-terminal nucleophile aminohydrolases (Ntn hydrolases)"/>
    <property type="match status" value="1"/>
</dbReference>
<comment type="similarity">
    <text evidence="2">Belongs to the asparagine synthetase family.</text>
</comment>
<dbReference type="InterPro" id="IPR006426">
    <property type="entry name" value="Asn_synth_AEB"/>
</dbReference>
<evidence type="ECO:0000256" key="6">
    <source>
        <dbReference type="ARBA" id="ARBA00022888"/>
    </source>
</evidence>
<sequence length="620" mass="72107">MGGFVGVIHNGNGEKSIDMREIRLMCKQTEHRGLDDEIYYQNNDISVGYRRLSVIDLDQGKQPLSYDNDRYWIVFNGEIYNYIDLRKSLERENYEFKTHSDTEILLAGYKKYGSAVVTHLRGMFSFVIWDTKTHEVFGARDHFGIKPLFLFETNKKIYFSSEKKSLMKNIKNDDINMNALQDYFTYQYIPGESTLSNNIIELLPGHSFTKTFYGRMHIQQYFDAKIVPNNKINKNNLIQSIIETLQDSVEKHMRSDVPIGAFLSGEIDSSIIVAIAREINPKIKTFSVGFDRKGYNKLDLVKQTANALQVDNESLIITPDDFMKEFSNFIYYIDDPLADPAAFTQYFLAKLSSNYCKVIMSGEGANEMFGGYRIYTEPKSLKWFKLLPKSLKNSIKESLSNDTDGSRFKNFLLRGTTPLEERFVGTKIFKEDEKQQLMNHYNLSRPFFQAVNSEYQRSIGSDPISRMQDIDLHYWLPDNLLLNADRTSMAFGLELRTPFVDRRIYELSKTIPTKLKVNHGQTKIALREAAKFFLPDEVVNHQKLNFTVPLNDWLKDDLYEWARKIIKHSSADDIINKDYVLKLLNDHRDGTKDNSRKIWTILAFLTWYGIYSSHDLTSFK</sequence>
<dbReference type="OrthoDB" id="9763290at2"/>
<dbReference type="PATRIC" id="fig|1423807.3.peg.1303"/>
<reference evidence="12 13" key="1">
    <citation type="journal article" date="2015" name="Genome Announc.">
        <title>Expanding the biotechnology potential of lactobacilli through comparative genomics of 213 strains and associated genera.</title>
        <authorList>
            <person name="Sun Z."/>
            <person name="Harris H.M."/>
            <person name="McCann A."/>
            <person name="Guo C."/>
            <person name="Argimon S."/>
            <person name="Zhang W."/>
            <person name="Yang X."/>
            <person name="Jeffery I.B."/>
            <person name="Cooney J.C."/>
            <person name="Kagawa T.F."/>
            <person name="Liu W."/>
            <person name="Song Y."/>
            <person name="Salvetti E."/>
            <person name="Wrobel A."/>
            <person name="Rasinkangas P."/>
            <person name="Parkhill J."/>
            <person name="Rea M.C."/>
            <person name="O'Sullivan O."/>
            <person name="Ritari J."/>
            <person name="Douillard F.P."/>
            <person name="Paul Ross R."/>
            <person name="Yang R."/>
            <person name="Briner A.E."/>
            <person name="Felis G.E."/>
            <person name="de Vos W.M."/>
            <person name="Barrangou R."/>
            <person name="Klaenhammer T.R."/>
            <person name="Caufield P.W."/>
            <person name="Cui Y."/>
            <person name="Zhang H."/>
            <person name="O'Toole P.W."/>
        </authorList>
    </citation>
    <scope>NUCLEOTIDE SEQUENCE [LARGE SCALE GENOMIC DNA]</scope>
    <source>
        <strain evidence="12 13">DSM 5007</strain>
    </source>
</reference>
<dbReference type="GO" id="GO:0005829">
    <property type="term" value="C:cytosol"/>
    <property type="evidence" value="ECO:0007669"/>
    <property type="project" value="TreeGrafter"/>
</dbReference>
<keyword evidence="6" id="KW-0028">Amino-acid biosynthesis</keyword>
<dbReference type="Proteomes" id="UP000051820">
    <property type="component" value="Unassembled WGS sequence"/>
</dbReference>
<dbReference type="GO" id="GO:0005524">
    <property type="term" value="F:ATP binding"/>
    <property type="evidence" value="ECO:0007669"/>
    <property type="project" value="UniProtKB-KW"/>
</dbReference>
<dbReference type="STRING" id="1423807.FD16_GL001277"/>
<keyword evidence="4 9" id="KW-0547">Nucleotide-binding</keyword>
<keyword evidence="5 9" id="KW-0067">ATP-binding</keyword>
<dbReference type="PANTHER" id="PTHR43284:SF1">
    <property type="entry name" value="ASPARAGINE SYNTHETASE"/>
    <property type="match status" value="1"/>
</dbReference>